<dbReference type="SUPFAM" id="SSF54427">
    <property type="entry name" value="NTF2-like"/>
    <property type="match status" value="1"/>
</dbReference>
<evidence type="ECO:0000259" key="1">
    <source>
        <dbReference type="Pfam" id="PF14534"/>
    </source>
</evidence>
<evidence type="ECO:0000313" key="2">
    <source>
        <dbReference type="EMBL" id="EMS31401.1"/>
    </source>
</evidence>
<dbReference type="GO" id="GO:0016787">
    <property type="term" value="F:hydrolase activity"/>
    <property type="evidence" value="ECO:0007669"/>
    <property type="project" value="UniProtKB-KW"/>
</dbReference>
<keyword evidence="3" id="KW-1185">Reference proteome</keyword>
<dbReference type="Proteomes" id="UP000010953">
    <property type="component" value="Unassembled WGS sequence"/>
</dbReference>
<keyword evidence="2" id="KW-0378">Hydrolase</keyword>
<proteinExistence type="predicted"/>
<name>M7Y2H4_9BACT</name>
<dbReference type="InterPro" id="IPR027843">
    <property type="entry name" value="DUF4440"/>
</dbReference>
<feature type="domain" description="DUF4440" evidence="1">
    <location>
        <begin position="74"/>
        <end position="174"/>
    </location>
</feature>
<protein>
    <submittedName>
        <fullName evidence="2">Alpha/beta hydrolase fold-3 domain protein</fullName>
    </submittedName>
</protein>
<gene>
    <name evidence="2" type="ORF">C943_02548</name>
</gene>
<accession>M7Y2H4</accession>
<dbReference type="eggNOG" id="COG0657">
    <property type="taxonomic scope" value="Bacteria"/>
</dbReference>
<sequence length="186" mass="21285">MKERHLYPDGVFLCRDSGRRIFYKLVLHVLMGIFIPKPQNMKLSFLILLIFPIAVFSQTEKSQEKEKIKILIMQYSEARETQDSILLRKILTEDIDQLVSNGQWRIGIAEATAGMQTSTRSNPGTRSLEVEKIKFLSENVALVDCRYIITSPNGSKREMWSSFSVVKTGENWRISAIRNMNPSAGN</sequence>
<dbReference type="InterPro" id="IPR032710">
    <property type="entry name" value="NTF2-like_dom_sf"/>
</dbReference>
<dbReference type="InParanoid" id="M7Y2H4"/>
<comment type="caution">
    <text evidence="2">The sequence shown here is derived from an EMBL/GenBank/DDBJ whole genome shotgun (WGS) entry which is preliminary data.</text>
</comment>
<dbReference type="Gene3D" id="3.10.450.50">
    <property type="match status" value="1"/>
</dbReference>
<dbReference type="STRING" id="1239962.C943_02548"/>
<reference evidence="2" key="1">
    <citation type="submission" date="2013-01" db="EMBL/GenBank/DDBJ databases">
        <title>Genome assembly of Mariniradius saccharolyticus AK6.</title>
        <authorList>
            <person name="Vaidya B."/>
            <person name="Khatri I."/>
            <person name="Tanuku N.R.S."/>
            <person name="Subramanian S."/>
            <person name="Pinnaka A."/>
        </authorList>
    </citation>
    <scope>NUCLEOTIDE SEQUENCE [LARGE SCALE GENOMIC DNA]</scope>
    <source>
        <strain evidence="2">AK6</strain>
    </source>
</reference>
<organism evidence="2 3">
    <name type="scientific">Mariniradius saccharolyticus AK6</name>
    <dbReference type="NCBI Taxonomy" id="1239962"/>
    <lineage>
        <taxon>Bacteria</taxon>
        <taxon>Pseudomonadati</taxon>
        <taxon>Bacteroidota</taxon>
        <taxon>Cytophagia</taxon>
        <taxon>Cytophagales</taxon>
        <taxon>Cyclobacteriaceae</taxon>
        <taxon>Mariniradius</taxon>
    </lineage>
</organism>
<dbReference type="AlphaFoldDB" id="M7Y2H4"/>
<evidence type="ECO:0000313" key="3">
    <source>
        <dbReference type="Proteomes" id="UP000010953"/>
    </source>
</evidence>
<dbReference type="Pfam" id="PF14534">
    <property type="entry name" value="DUF4440"/>
    <property type="match status" value="1"/>
</dbReference>
<dbReference type="EMBL" id="AMZY02000020">
    <property type="protein sequence ID" value="EMS31401.1"/>
    <property type="molecule type" value="Genomic_DNA"/>
</dbReference>